<keyword evidence="3" id="KW-1185">Reference proteome</keyword>
<dbReference type="KEGG" id="dmu:Desmu_0115"/>
<evidence type="ECO:0000259" key="1">
    <source>
        <dbReference type="Pfam" id="PF01507"/>
    </source>
</evidence>
<dbReference type="InterPro" id="IPR002500">
    <property type="entry name" value="PAPS_reduct_dom"/>
</dbReference>
<feature type="domain" description="Phosphoadenosine phosphosulphate reductase" evidence="1">
    <location>
        <begin position="212"/>
        <end position="384"/>
    </location>
</feature>
<name>E8R701_DESM0</name>
<dbReference type="SUPFAM" id="SSF52402">
    <property type="entry name" value="Adenine nucleotide alpha hydrolases-like"/>
    <property type="match status" value="1"/>
</dbReference>
<dbReference type="GO" id="GO:0003824">
    <property type="term" value="F:catalytic activity"/>
    <property type="evidence" value="ECO:0007669"/>
    <property type="project" value="InterPro"/>
</dbReference>
<dbReference type="AlphaFoldDB" id="E8R701"/>
<dbReference type="STRING" id="765177.Desmu_0115"/>
<accession>E8R701</accession>
<proteinExistence type="predicted"/>
<dbReference type="Pfam" id="PF01507">
    <property type="entry name" value="PAPS_reduct"/>
    <property type="match status" value="1"/>
</dbReference>
<dbReference type="EMBL" id="CP002363">
    <property type="protein sequence ID" value="ADV64434.1"/>
    <property type="molecule type" value="Genomic_DNA"/>
</dbReference>
<evidence type="ECO:0000313" key="2">
    <source>
        <dbReference type="EMBL" id="ADV64434.1"/>
    </source>
</evidence>
<dbReference type="eggNOG" id="arCOG00073">
    <property type="taxonomic scope" value="Archaea"/>
</dbReference>
<protein>
    <submittedName>
        <fullName evidence="2">Phosphoadenosine phosphosulfate reductase</fullName>
    </submittedName>
</protein>
<evidence type="ECO:0000313" key="3">
    <source>
        <dbReference type="Proteomes" id="UP000001068"/>
    </source>
</evidence>
<dbReference type="Gene3D" id="3.40.50.620">
    <property type="entry name" value="HUPs"/>
    <property type="match status" value="1"/>
</dbReference>
<dbReference type="PANTHER" id="PTHR43196:SF2">
    <property type="entry name" value="PHOSPHOADENOSINE PHOSPHOSULFATE REDUCTASE"/>
    <property type="match status" value="1"/>
</dbReference>
<dbReference type="Proteomes" id="UP000001068">
    <property type="component" value="Chromosome"/>
</dbReference>
<organism evidence="2 3">
    <name type="scientific">Desulfurococcus mucosus (strain ATCC 35584 / DSM 2162 / JCM 9187 / O7/1)</name>
    <dbReference type="NCBI Taxonomy" id="765177"/>
    <lineage>
        <taxon>Archaea</taxon>
        <taxon>Thermoproteota</taxon>
        <taxon>Thermoprotei</taxon>
        <taxon>Desulfurococcales</taxon>
        <taxon>Desulfurococcaceae</taxon>
        <taxon>Desulfurococcus</taxon>
    </lineage>
</organism>
<dbReference type="InterPro" id="IPR050128">
    <property type="entry name" value="Sulfate_adenylyltrnsfr_sub2"/>
</dbReference>
<reference evidence="2 3" key="2">
    <citation type="journal article" date="2011" name="Stand. Genomic Sci.">
        <title>Complete genome sequence of Desulfurococcus mucosus type strain (O7/1).</title>
        <authorList>
            <person name="Wirth R."/>
            <person name="Chertkov O."/>
            <person name="Held B."/>
            <person name="Lapidus A."/>
            <person name="Nolan M."/>
            <person name="Lucas S."/>
            <person name="Hammon N."/>
            <person name="Deshpande S."/>
            <person name="Cheng J.F."/>
            <person name="Tapia R."/>
            <person name="Han C."/>
            <person name="Goodwin L."/>
            <person name="Pitluck S."/>
            <person name="Liolios K."/>
            <person name="Ioanna P."/>
            <person name="Ivanova N."/>
            <person name="Mavromatis K."/>
            <person name="Mikhailova N."/>
            <person name="Pati A."/>
            <person name="Chen A."/>
            <person name="Palaniappan K."/>
            <person name="Land M."/>
            <person name="Hauser L."/>
            <person name="Chang Y.J."/>
            <person name="Jeffries C.D."/>
            <person name="Bilek Y."/>
            <person name="Hader T."/>
            <person name="Rohde M."/>
            <person name="Spring S."/>
            <person name="Sikorski J."/>
            <person name="Goker M."/>
            <person name="Woyke T."/>
            <person name="Bristow J."/>
            <person name="Eisen J.A."/>
            <person name="Markowitz V."/>
            <person name="Hugenholtz P."/>
            <person name="Kyrpides N.C."/>
            <person name="Klenk H.P."/>
        </authorList>
    </citation>
    <scope>NUCLEOTIDE SEQUENCE [LARGE SCALE GENOMIC DNA]</scope>
    <source>
        <strain evidence="3">ATCC 35584 / DSM 2162 / JCM 9187 / O7/1</strain>
    </source>
</reference>
<dbReference type="InterPro" id="IPR014729">
    <property type="entry name" value="Rossmann-like_a/b/a_fold"/>
</dbReference>
<sequence>MDEGWLCWDVRRNAPRLNCRKWRMKHDYWLAGSYERRLVEDMVRREFNASYSLQGKVMVVHRAPKPSPDAALALELFADGVRLGVVEYRLGEGWRLHPSGGLASLLHSTGVQVVEAESSGRRVKGKKVRVSGDVHGAKWVILDLGRHVGVGRVIDADGRVVKVKDVVPKGFKPLQASSSSIVVDVNRDIVEEAVEEASVFLEKATGRVTGSIAVSYSGGADSTATLMLAGRVIDPGRLIVVYVDTGMDLPGVKEYSMRVLGRLGVNPYVVSSGLDPLAEIASRGLPTRENRWCTRILKLEPLRRFYSEHGVKLVIEGARSRESSGRAATPRIGENPLIPGVIRVLPIKHWSRLLVQLYLISEGVELNPLYDEGFTRLGCILCPAMHPHELELSFSKHREWFTMLEERTGLTLRDIVEAFYSVKHVNGPGGI</sequence>
<dbReference type="HOGENOM" id="CLU_026622_0_0_2"/>
<dbReference type="PANTHER" id="PTHR43196">
    <property type="entry name" value="SULFATE ADENYLYLTRANSFERASE SUBUNIT 2"/>
    <property type="match status" value="1"/>
</dbReference>
<gene>
    <name evidence="2" type="ordered locus">Desmu_0115</name>
</gene>
<reference evidence="3" key="1">
    <citation type="submission" date="2010-11" db="EMBL/GenBank/DDBJ databases">
        <title>The complete genome of Desulfurococcus mucosus DSM 2162.</title>
        <authorList>
            <consortium name="US DOE Joint Genome Institute (JGI-PGF)"/>
            <person name="Lucas S."/>
            <person name="Copeland A."/>
            <person name="Lapidus A."/>
            <person name="Bruce D."/>
            <person name="Goodwin L."/>
            <person name="Pitluck S."/>
            <person name="Kyrpides N."/>
            <person name="Mavromatis K."/>
            <person name="Pagani I."/>
            <person name="Ivanova N."/>
            <person name="Ovchinnikova G."/>
            <person name="Chertkov O."/>
            <person name="Held B."/>
            <person name="Brettin T."/>
            <person name="Detter J.C."/>
            <person name="Tapia R."/>
            <person name="Han C."/>
            <person name="Land M."/>
            <person name="Hauser L."/>
            <person name="Markowitz V."/>
            <person name="Cheng J.-F."/>
            <person name="Hugenholtz P."/>
            <person name="Woyke T."/>
            <person name="Wu D."/>
            <person name="Wirth R."/>
            <person name="Bilek Y."/>
            <person name="Hader T."/>
            <person name="Klenk H.-P."/>
            <person name="Eisen J.A."/>
        </authorList>
    </citation>
    <scope>NUCLEOTIDE SEQUENCE [LARGE SCALE GENOMIC DNA]</scope>
    <source>
        <strain evidence="3">ATCC 35584 / DSM 2162 / JCM 9187 / O7/1</strain>
    </source>
</reference>